<evidence type="ECO:0000313" key="1">
    <source>
        <dbReference type="EMBL" id="ANQ12888.1"/>
    </source>
</evidence>
<evidence type="ECO:0000313" key="2">
    <source>
        <dbReference type="Proteomes" id="UP000092741"/>
    </source>
</evidence>
<sequence>MNVMETLNTIEQLVQMYRSSIALEQNAAVKQQLEKEALKAINTKSQRYLAHLEMEKPQQAATC</sequence>
<dbReference type="GeneID" id="70912012"/>
<accession>A0AAN0Y3H3</accession>
<keyword evidence="2" id="KW-1185">Reference proteome</keyword>
<organism evidence="1 2">
    <name type="scientific">Vibrio natriegens NBRC 15636 = ATCC 14048 = DSM 759</name>
    <dbReference type="NCBI Taxonomy" id="1219067"/>
    <lineage>
        <taxon>Bacteria</taxon>
        <taxon>Pseudomonadati</taxon>
        <taxon>Pseudomonadota</taxon>
        <taxon>Gammaproteobacteria</taxon>
        <taxon>Vibrionales</taxon>
        <taxon>Vibrionaceae</taxon>
        <taxon>Vibrio</taxon>
    </lineage>
</organism>
<reference evidence="1 2" key="1">
    <citation type="submission" date="2016-07" db="EMBL/GenBank/DDBJ databases">
        <title>Developing Vibrio natriegens as a novel, fast-growing host for biotechnology.</title>
        <authorList>
            <person name="Weinstock M.T."/>
            <person name="Hesek E.D."/>
            <person name="Wilson C.M."/>
            <person name="Gibson D.G."/>
        </authorList>
    </citation>
    <scope>NUCLEOTIDE SEQUENCE [LARGE SCALE GENOMIC DNA]</scope>
    <source>
        <strain evidence="1 2">ATCC 14048</strain>
    </source>
</reference>
<gene>
    <name evidence="1" type="ORF">BA890_08935</name>
</gene>
<dbReference type="KEGG" id="vna:PN96_04355"/>
<protein>
    <submittedName>
        <fullName evidence="1">Uncharacterized protein</fullName>
    </submittedName>
</protein>
<proteinExistence type="predicted"/>
<dbReference type="Proteomes" id="UP000092741">
    <property type="component" value="Chromosome 1"/>
</dbReference>
<name>A0AAN0Y3H3_VIBNA</name>
<dbReference type="AlphaFoldDB" id="A0AAN0Y3H3"/>
<dbReference type="EMBL" id="CP016345">
    <property type="protein sequence ID" value="ANQ12888.1"/>
    <property type="molecule type" value="Genomic_DNA"/>
</dbReference>
<dbReference type="RefSeq" id="WP_020335499.1">
    <property type="nucleotide sequence ID" value="NZ_ATFJ01000037.1"/>
</dbReference>